<dbReference type="Proteomes" id="UP000595140">
    <property type="component" value="Unassembled WGS sequence"/>
</dbReference>
<evidence type="ECO:0000313" key="1">
    <source>
        <dbReference type="EMBL" id="VFQ66000.1"/>
    </source>
</evidence>
<evidence type="ECO:0000313" key="2">
    <source>
        <dbReference type="Proteomes" id="UP000595140"/>
    </source>
</evidence>
<name>A0A484KKZ2_9ASTE</name>
<gene>
    <name evidence="1" type="ORF">CCAM_LOCUS7776</name>
</gene>
<keyword evidence="2" id="KW-1185">Reference proteome</keyword>
<sequence>MSIRTVDLEDLAEEDVNPDLFCSNFAVEEALFSLFAEDFAAGDALLFCSNFAAELLFSLFATEDVNPEHDAGGEFTKYSQVTKTRQHHKASQK</sequence>
<accession>A0A484KKZ2</accession>
<dbReference type="EMBL" id="OOIL02000506">
    <property type="protein sequence ID" value="VFQ66000.1"/>
    <property type="molecule type" value="Genomic_DNA"/>
</dbReference>
<reference evidence="1 2" key="1">
    <citation type="submission" date="2018-04" db="EMBL/GenBank/DDBJ databases">
        <authorList>
            <person name="Vogel A."/>
        </authorList>
    </citation>
    <scope>NUCLEOTIDE SEQUENCE [LARGE SCALE GENOMIC DNA]</scope>
</reference>
<proteinExistence type="predicted"/>
<dbReference type="AlphaFoldDB" id="A0A484KKZ2"/>
<protein>
    <submittedName>
        <fullName evidence="1">Uncharacterized protein</fullName>
    </submittedName>
</protein>
<organism evidence="1 2">
    <name type="scientific">Cuscuta campestris</name>
    <dbReference type="NCBI Taxonomy" id="132261"/>
    <lineage>
        <taxon>Eukaryota</taxon>
        <taxon>Viridiplantae</taxon>
        <taxon>Streptophyta</taxon>
        <taxon>Embryophyta</taxon>
        <taxon>Tracheophyta</taxon>
        <taxon>Spermatophyta</taxon>
        <taxon>Magnoliopsida</taxon>
        <taxon>eudicotyledons</taxon>
        <taxon>Gunneridae</taxon>
        <taxon>Pentapetalae</taxon>
        <taxon>asterids</taxon>
        <taxon>lamiids</taxon>
        <taxon>Solanales</taxon>
        <taxon>Convolvulaceae</taxon>
        <taxon>Cuscuteae</taxon>
        <taxon>Cuscuta</taxon>
        <taxon>Cuscuta subgen. Grammica</taxon>
        <taxon>Cuscuta sect. Cleistogrammica</taxon>
    </lineage>
</organism>